<protein>
    <recommendedName>
        <fullName evidence="2">RNA helicase HrpA C-terminal domain-containing protein</fullName>
    </recommendedName>
</protein>
<evidence type="ECO:0000313" key="4">
    <source>
        <dbReference type="Proteomes" id="UP000516380"/>
    </source>
</evidence>
<organism evidence="3 4">
    <name type="scientific">Mycobacterium kansasii</name>
    <dbReference type="NCBI Taxonomy" id="1768"/>
    <lineage>
        <taxon>Bacteria</taxon>
        <taxon>Bacillati</taxon>
        <taxon>Actinomycetota</taxon>
        <taxon>Actinomycetes</taxon>
        <taxon>Mycobacteriales</taxon>
        <taxon>Mycobacteriaceae</taxon>
        <taxon>Mycobacterium</taxon>
    </lineage>
</organism>
<dbReference type="Proteomes" id="UP000516380">
    <property type="component" value="Chromosome"/>
</dbReference>
<sequence length="181" mass="19588">MAAPVWTFDEFTALRDRVAQNLVPMTADIVGRVEKALSAAQEVQLLLPAEPPAAQTDAITDLRTQLDRLLPPGFVTATGRAHLGDLTRYLTASRRRLERLPYALEADRARMQRCTPCRTPTTNCCGAARDTGGSRRCPGHRASDRGAASEPVGPAARHPAGGQRAADLSRHRRRVVSAAVM</sequence>
<name>A0A7G1IE41_MYCKA</name>
<proteinExistence type="predicted"/>
<feature type="domain" description="RNA helicase HrpA C-terminal" evidence="2">
    <location>
        <begin position="6"/>
        <end position="124"/>
    </location>
</feature>
<gene>
    <name evidence="3" type="ORF">NIIDMKKI_32410</name>
</gene>
<accession>A0A7G1IE41</accession>
<keyword evidence="4" id="KW-1185">Reference proteome</keyword>
<reference evidence="3 4" key="1">
    <citation type="submission" date="2020-07" db="EMBL/GenBank/DDBJ databases">
        <title>Mycobacterium kansasii (former subtype) with zoonotic potential isolated from diseased indoor pet cat, Japan.</title>
        <authorList>
            <person name="Fukano H."/>
            <person name="Terazono T."/>
            <person name="Hoshino Y."/>
        </authorList>
    </citation>
    <scope>NUCLEOTIDE SEQUENCE [LARGE SCALE GENOMIC DNA]</scope>
    <source>
        <strain evidence="3 4">Kuro-I</strain>
    </source>
</reference>
<evidence type="ECO:0000313" key="3">
    <source>
        <dbReference type="EMBL" id="BCI88035.1"/>
    </source>
</evidence>
<dbReference type="Pfam" id="PF11898">
    <property type="entry name" value="DUF3418"/>
    <property type="match status" value="1"/>
</dbReference>
<evidence type="ECO:0000259" key="2">
    <source>
        <dbReference type="Pfam" id="PF11898"/>
    </source>
</evidence>
<dbReference type="AlphaFoldDB" id="A0A7G1IE41"/>
<evidence type="ECO:0000256" key="1">
    <source>
        <dbReference type="SAM" id="MobiDB-lite"/>
    </source>
</evidence>
<dbReference type="EMBL" id="AP023343">
    <property type="protein sequence ID" value="BCI88035.1"/>
    <property type="molecule type" value="Genomic_DNA"/>
</dbReference>
<feature type="region of interest" description="Disordered" evidence="1">
    <location>
        <begin position="128"/>
        <end position="181"/>
    </location>
</feature>
<dbReference type="InterPro" id="IPR024590">
    <property type="entry name" value="HrpA_C"/>
</dbReference>